<keyword evidence="1" id="KW-1133">Transmembrane helix</keyword>
<evidence type="ECO:0000256" key="1">
    <source>
        <dbReference type="SAM" id="Phobius"/>
    </source>
</evidence>
<evidence type="ECO:0000313" key="2">
    <source>
        <dbReference type="EMBL" id="OGY18126.1"/>
    </source>
</evidence>
<comment type="caution">
    <text evidence="2">The sequence shown here is derived from an EMBL/GenBank/DDBJ whole genome shotgun (WGS) entry which is preliminary data.</text>
</comment>
<keyword evidence="1" id="KW-0472">Membrane</keyword>
<gene>
    <name evidence="2" type="ORF">A2786_01235</name>
</gene>
<dbReference type="Gene3D" id="2.60.40.1120">
    <property type="entry name" value="Carboxypeptidase-like, regulatory domain"/>
    <property type="match status" value="1"/>
</dbReference>
<dbReference type="EMBL" id="MHCJ01000003">
    <property type="protein sequence ID" value="OGY18126.1"/>
    <property type="molecule type" value="Genomic_DNA"/>
</dbReference>
<accession>A0A1G1VRV0</accession>
<dbReference type="AlphaFoldDB" id="A0A1G1VRV0"/>
<evidence type="ECO:0008006" key="4">
    <source>
        <dbReference type="Google" id="ProtNLM"/>
    </source>
</evidence>
<protein>
    <recommendedName>
        <fullName evidence="4">Carboxypeptidase regulatory-like domain-containing protein</fullName>
    </recommendedName>
</protein>
<keyword evidence="1" id="KW-0812">Transmembrane</keyword>
<sequence length="445" mass="47384">MKSALPHRYSEHGQSLIEALVGLGILIILFHAFGSLIIAAYDLLGNSRTRITARQLGNEKIEQLHNLPYASLGVVGGIPQGVIPQQESVDRNGLTYTVRTAVIYIDDPFDQVAPSDLSPADYKRIRVDVSWTGRFVAGESVTLVTDIASNAAAGGGTLAILVFDSSAQPVSQADVTIVNNEVSPPVNLTLQTADDGRIILPGAPTCTNCYQITATKTDFSTDRTYSSLEVTNPAKPHATLIEGQVTEVSFAIDHTSTLIIFSKRDRDFSYGTLPNQIFTLRGGKTIGFDSLGDPVPKYNKQLQTAPTGTLSLSGMEWDSYQLTIPPGAWDLAGTNPLRPVVLYPNTSLDLAFASAVHSPDSLLLAVTDASGSAIASASAHLTGPGNFDETIFTGEANVPDFGQAFFSPLSSGNFTAQITKEGFMPKSDTIEVSGQTESTIQLDSL</sequence>
<feature type="transmembrane region" description="Helical" evidence="1">
    <location>
        <begin position="20"/>
        <end position="44"/>
    </location>
</feature>
<name>A0A1G1VRV0_9BACT</name>
<evidence type="ECO:0000313" key="3">
    <source>
        <dbReference type="Proteomes" id="UP000179233"/>
    </source>
</evidence>
<dbReference type="Proteomes" id="UP000179233">
    <property type="component" value="Unassembled WGS sequence"/>
</dbReference>
<proteinExistence type="predicted"/>
<reference evidence="2 3" key="1">
    <citation type="journal article" date="2016" name="Nat. Commun.">
        <title>Thousands of microbial genomes shed light on interconnected biogeochemical processes in an aquifer system.</title>
        <authorList>
            <person name="Anantharaman K."/>
            <person name="Brown C.T."/>
            <person name="Hug L.A."/>
            <person name="Sharon I."/>
            <person name="Castelle C.J."/>
            <person name="Probst A.J."/>
            <person name="Thomas B.C."/>
            <person name="Singh A."/>
            <person name="Wilkins M.J."/>
            <person name="Karaoz U."/>
            <person name="Brodie E.L."/>
            <person name="Williams K.H."/>
            <person name="Hubbard S.S."/>
            <person name="Banfield J.F."/>
        </authorList>
    </citation>
    <scope>NUCLEOTIDE SEQUENCE [LARGE SCALE GENOMIC DNA]</scope>
</reference>
<organism evidence="2 3">
    <name type="scientific">Candidatus Chisholmbacteria bacterium RIFCSPHIGHO2_01_FULL_52_32</name>
    <dbReference type="NCBI Taxonomy" id="1797591"/>
    <lineage>
        <taxon>Bacteria</taxon>
        <taxon>Candidatus Chisholmiibacteriota</taxon>
    </lineage>
</organism>